<dbReference type="GO" id="GO:0004521">
    <property type="term" value="F:RNA endonuclease activity"/>
    <property type="evidence" value="ECO:0007669"/>
    <property type="project" value="UniProtKB-UniRule"/>
</dbReference>
<feature type="binding site" evidence="13">
    <location>
        <position position="53"/>
    </location>
    <ligand>
        <name>Ca(2+)</name>
        <dbReference type="ChEBI" id="CHEBI:29108"/>
    </ligand>
</feature>
<dbReference type="InterPro" id="IPR030854">
    <property type="entry name" value="RNase_J_bac"/>
</dbReference>
<dbReference type="EMBL" id="PIUK01000063">
    <property type="protein sequence ID" value="MBY6276178.1"/>
    <property type="molecule type" value="Genomic_DNA"/>
</dbReference>
<evidence type="ECO:0000256" key="10">
    <source>
        <dbReference type="HAMAP-Rule" id="MF_01491"/>
    </source>
</evidence>
<dbReference type="GO" id="GO:0006364">
    <property type="term" value="P:rRNA processing"/>
    <property type="evidence" value="ECO:0007669"/>
    <property type="project" value="UniProtKB-UniRule"/>
</dbReference>
<feature type="binding site" evidence="13">
    <location>
        <position position="393"/>
    </location>
    <ligand>
        <name>Zn(2+)</name>
        <dbReference type="ChEBI" id="CHEBI:29105"/>
        <label>1</label>
        <note>catalytic</note>
    </ligand>
</feature>
<reference evidence="15" key="1">
    <citation type="submission" date="2017-11" db="EMBL/GenBank/DDBJ databases">
        <title>Three new genomes from thermophilic consortium.</title>
        <authorList>
            <person name="Quaggio R."/>
            <person name="Amgarten D."/>
            <person name="Setubal J.C."/>
        </authorList>
    </citation>
    <scope>NUCLEOTIDE SEQUENCE</scope>
    <source>
        <strain evidence="15">ZCTH01-B2</strain>
    </source>
</reference>
<dbReference type="InterPro" id="IPR004613">
    <property type="entry name" value="RNase_J"/>
</dbReference>
<evidence type="ECO:0000256" key="11">
    <source>
        <dbReference type="PIRSR" id="PIRSR004803-1"/>
    </source>
</evidence>
<gene>
    <name evidence="10" type="primary">rnj</name>
    <name evidence="15" type="ORF">CWE10_08150</name>
</gene>
<keyword evidence="10" id="KW-0698">rRNA processing</keyword>
<dbReference type="HAMAP" id="MF_01491">
    <property type="entry name" value="RNase_J_bact"/>
    <property type="match status" value="1"/>
</dbReference>
<evidence type="ECO:0000256" key="4">
    <source>
        <dbReference type="ARBA" id="ARBA00022723"/>
    </source>
</evidence>
<dbReference type="GO" id="GO:0004534">
    <property type="term" value="F:5'-3' RNA exonuclease activity"/>
    <property type="evidence" value="ECO:0007669"/>
    <property type="project" value="UniProtKB-UniRule"/>
</dbReference>
<evidence type="ECO:0000256" key="6">
    <source>
        <dbReference type="ARBA" id="ARBA00022801"/>
    </source>
</evidence>
<dbReference type="CDD" id="cd07714">
    <property type="entry name" value="RNaseJ_MBL-fold"/>
    <property type="match status" value="1"/>
</dbReference>
<dbReference type="InterPro" id="IPR011108">
    <property type="entry name" value="RMMBL"/>
</dbReference>
<comment type="function">
    <text evidence="10">An RNase that has 5'-3' exonuclease and possibly endonuclease activity. Involved in maturation of rRNA and in some organisms also mRNA maturation and/or decay.</text>
</comment>
<feature type="binding site" evidence="13">
    <location>
        <position position="78"/>
    </location>
    <ligand>
        <name>Zn(2+)</name>
        <dbReference type="ChEBI" id="CHEBI:29105"/>
        <label>2</label>
        <note>catalytic</note>
    </ligand>
</feature>
<accession>A0A953I817</accession>
<comment type="subcellular location">
    <subcellularLocation>
        <location evidence="1 10">Cytoplasm</location>
    </subcellularLocation>
</comment>
<dbReference type="SUPFAM" id="SSF56281">
    <property type="entry name" value="Metallo-hydrolase/oxidoreductase"/>
    <property type="match status" value="1"/>
</dbReference>
<sequence length="558" mass="61532">MARHRGKTEKLYVIPLGGLGEIGKNCMVVQYGDDIIVIDAGLAFPEEEMLGIDIVIPDFTYLLENREKVRGILITHGHEDHIGAVAYLLRNINIPVYATRLTLGLIEGKLAEMGMKLPAESKAVRAGDQVKLGPFTCEFIRVNHSIPDACAIAVTTPVGTILHTGDFKFDQTPIDGEFADYRRLTELGKRGILALLSDSTNAERPGYTPSERSVRPNMERVFREAKGRILMATFASNVHRIQQAIELAAEMGKKVAVVGRSMENTVRIALELGYLNVPEGTMVTVDELRRVPLNQQVILTTGSQGEPMAALSRMAVNDHKAIELYPGDTVLFAATAIPGNEKSVARTVNNLYRRGAEVIYDRSAGVHVSGHASQEEQKLMINLTRPKFFVPIHGEYRMLLKHKQLAEACGIPSENILIGENGTIFEFTRNSAQITGKVTSGQVLVDGLGVGDVGNIVLRDRKQLAQEGILIVVVAVDREEGTIVGGPDMVSRGFVYVRESEGLLDEAKERVKRALADQMQRGLPEWAVLKSSIRDVLSKYLYEKTHRRPMILPIIIEI</sequence>
<keyword evidence="4 13" id="KW-0479">Metal-binding</keyword>
<comment type="similarity">
    <text evidence="10">Belongs to the metallo-beta-lactamase superfamily. RNA-metabolizing metallo-beta-lactamase-like family. Bacterial RNase J subfamily.</text>
</comment>
<dbReference type="InterPro" id="IPR001587">
    <property type="entry name" value="RNase_J_CS"/>
</dbReference>
<dbReference type="PROSITE" id="PS01292">
    <property type="entry name" value="UPF0036"/>
    <property type="match status" value="1"/>
</dbReference>
<dbReference type="Proteomes" id="UP000732377">
    <property type="component" value="Unassembled WGS sequence"/>
</dbReference>
<feature type="binding site" evidence="13">
    <location>
        <position position="446"/>
    </location>
    <ligand>
        <name>Ca(2+)</name>
        <dbReference type="ChEBI" id="CHEBI:29108"/>
    </ligand>
</feature>
<evidence type="ECO:0000256" key="13">
    <source>
        <dbReference type="PIRSR" id="PIRSR004803-3"/>
    </source>
</evidence>
<feature type="binding site" evidence="13">
    <location>
        <position position="80"/>
    </location>
    <ligand>
        <name>Zn(2+)</name>
        <dbReference type="ChEBI" id="CHEBI:29105"/>
        <label>1</label>
        <note>catalytic</note>
    </ligand>
</feature>
<dbReference type="Gene3D" id="3.10.20.580">
    <property type="match status" value="1"/>
</dbReference>
<feature type="active site" description="Proton acceptor" evidence="11">
    <location>
        <position position="371"/>
    </location>
</feature>
<evidence type="ECO:0000256" key="7">
    <source>
        <dbReference type="ARBA" id="ARBA00022833"/>
    </source>
</evidence>
<name>A0A953I817_SYMTR</name>
<evidence type="ECO:0000256" key="1">
    <source>
        <dbReference type="ARBA" id="ARBA00004496"/>
    </source>
</evidence>
<dbReference type="Pfam" id="PF07521">
    <property type="entry name" value="RMMBL"/>
    <property type="match status" value="1"/>
</dbReference>
<evidence type="ECO:0000313" key="15">
    <source>
        <dbReference type="EMBL" id="MBY6276178.1"/>
    </source>
</evidence>
<keyword evidence="13" id="KW-0106">Calcium</keyword>
<feature type="binding site" evidence="12">
    <location>
        <begin position="235"/>
        <end position="237"/>
    </location>
    <ligand>
        <name>substrate</name>
    </ligand>
</feature>
<feature type="binding site" evidence="13">
    <location>
        <position position="76"/>
    </location>
    <ligand>
        <name>Zn(2+)</name>
        <dbReference type="ChEBI" id="CHEBI:29105"/>
        <label>1</label>
        <note>catalytic</note>
    </ligand>
</feature>
<dbReference type="InterPro" id="IPR055132">
    <property type="entry name" value="RNase_J_b_CASP"/>
</dbReference>
<dbReference type="PANTHER" id="PTHR43694:SF1">
    <property type="entry name" value="RIBONUCLEASE J"/>
    <property type="match status" value="1"/>
</dbReference>
<feature type="binding site" evidence="13">
    <location>
        <position position="81"/>
    </location>
    <ligand>
        <name>Zn(2+)</name>
        <dbReference type="ChEBI" id="CHEBI:29105"/>
        <label>1</label>
        <note>catalytic</note>
    </ligand>
</feature>
<evidence type="ECO:0000259" key="14">
    <source>
        <dbReference type="SMART" id="SM00849"/>
    </source>
</evidence>
<protein>
    <recommendedName>
        <fullName evidence="10">Ribonuclease J</fullName>
        <shortName evidence="10">RNase J</shortName>
        <ecNumber evidence="10">3.1.-.-</ecNumber>
    </recommendedName>
</protein>
<dbReference type="GO" id="GO:0005737">
    <property type="term" value="C:cytoplasm"/>
    <property type="evidence" value="ECO:0007669"/>
    <property type="project" value="UniProtKB-SubCell"/>
</dbReference>
<dbReference type="Gene3D" id="3.60.15.10">
    <property type="entry name" value="Ribonuclease Z/Hydroxyacylglutathione hydrolase-like"/>
    <property type="match status" value="1"/>
</dbReference>
<dbReference type="Pfam" id="PF17770">
    <property type="entry name" value="RNase_J_C"/>
    <property type="match status" value="1"/>
</dbReference>
<evidence type="ECO:0000256" key="5">
    <source>
        <dbReference type="ARBA" id="ARBA00022759"/>
    </source>
</evidence>
<comment type="cofactor">
    <cofactor evidence="13">
        <name>Zn(2+)</name>
        <dbReference type="ChEBI" id="CHEBI:29105"/>
    </cofactor>
    <text evidence="13">Binds 2 Zn(2+) ions per subunit. It is not clear if Zn(2+) or Mg(2+) is physiologically important.</text>
</comment>
<dbReference type="FunFam" id="3.10.20.580:FF:000001">
    <property type="entry name" value="Ribonuclease J"/>
    <property type="match status" value="1"/>
</dbReference>
<organism evidence="15 16">
    <name type="scientific">Symbiobacterium thermophilum</name>
    <dbReference type="NCBI Taxonomy" id="2734"/>
    <lineage>
        <taxon>Bacteria</taxon>
        <taxon>Bacillati</taxon>
        <taxon>Bacillota</taxon>
        <taxon>Clostridia</taxon>
        <taxon>Eubacteriales</taxon>
        <taxon>Symbiobacteriaceae</taxon>
        <taxon>Symbiobacterium</taxon>
    </lineage>
</organism>
<dbReference type="InterPro" id="IPR036866">
    <property type="entry name" value="RibonucZ/Hydroxyglut_hydro"/>
</dbReference>
<keyword evidence="9 10" id="KW-0694">RNA-binding</keyword>
<dbReference type="InterPro" id="IPR041636">
    <property type="entry name" value="RNase_J_C"/>
</dbReference>
<evidence type="ECO:0000256" key="12">
    <source>
        <dbReference type="PIRSR" id="PIRSR004803-2"/>
    </source>
</evidence>
<feature type="binding site" evidence="13">
    <location>
        <position position="51"/>
    </location>
    <ligand>
        <name>Ca(2+)</name>
        <dbReference type="ChEBI" id="CHEBI:29108"/>
    </ligand>
</feature>
<feature type="domain" description="Metallo-beta-lactamase" evidence="14">
    <location>
        <begin position="23"/>
        <end position="218"/>
    </location>
</feature>
<dbReference type="NCBIfam" id="TIGR00649">
    <property type="entry name" value="MG423"/>
    <property type="match status" value="1"/>
</dbReference>
<feature type="binding site" evidence="13">
    <location>
        <position position="144"/>
    </location>
    <ligand>
        <name>Zn(2+)</name>
        <dbReference type="ChEBI" id="CHEBI:29105"/>
        <label>1</label>
        <note>catalytic</note>
    </ligand>
</feature>
<dbReference type="InterPro" id="IPR001279">
    <property type="entry name" value="Metallo-B-lactamas"/>
</dbReference>
<keyword evidence="7 13" id="KW-0862">Zinc</keyword>
<proteinExistence type="inferred from homology"/>
<dbReference type="RefSeq" id="WP_273379174.1">
    <property type="nucleotide sequence ID" value="NZ_PIUK01000063.1"/>
</dbReference>
<feature type="active site" description="Proton donor" evidence="11">
    <location>
        <position position="198"/>
    </location>
</feature>
<keyword evidence="8 10" id="KW-0269">Exonuclease</keyword>
<evidence type="ECO:0000256" key="8">
    <source>
        <dbReference type="ARBA" id="ARBA00022839"/>
    </source>
</evidence>
<evidence type="ECO:0000313" key="16">
    <source>
        <dbReference type="Proteomes" id="UP000732377"/>
    </source>
</evidence>
<feature type="binding site" evidence="13">
    <location>
        <position position="166"/>
    </location>
    <ligand>
        <name>Zn(2+)</name>
        <dbReference type="ChEBI" id="CHEBI:29105"/>
        <label>1</label>
        <note>catalytic</note>
    </ligand>
</feature>
<dbReference type="PANTHER" id="PTHR43694">
    <property type="entry name" value="RIBONUCLEASE J"/>
    <property type="match status" value="1"/>
</dbReference>
<dbReference type="PIRSF" id="PIRSF004803">
    <property type="entry name" value="RnjA"/>
    <property type="match status" value="1"/>
</dbReference>
<keyword evidence="3 10" id="KW-0540">Nuclease</keyword>
<dbReference type="Pfam" id="PF00753">
    <property type="entry name" value="Lactamase_B"/>
    <property type="match status" value="1"/>
</dbReference>
<keyword evidence="6 10" id="KW-0378">Hydrolase</keyword>
<dbReference type="GO" id="GO:0008270">
    <property type="term" value="F:zinc ion binding"/>
    <property type="evidence" value="ECO:0007669"/>
    <property type="project" value="InterPro"/>
</dbReference>
<comment type="subunit">
    <text evidence="10">Homodimer, may be a subunit of the RNA degradosome.</text>
</comment>
<dbReference type="InterPro" id="IPR042173">
    <property type="entry name" value="RNase_J_2"/>
</dbReference>
<dbReference type="EC" id="3.1.-.-" evidence="10"/>
<keyword evidence="5 10" id="KW-0255">Endonuclease</keyword>
<comment type="caution">
    <text evidence="15">The sequence shown here is derived from an EMBL/GenBank/DDBJ whole genome shotgun (WGS) entry which is preliminary data.</text>
</comment>
<dbReference type="Gene3D" id="3.40.50.10710">
    <property type="entry name" value="Metallo-hydrolase/oxidoreductase"/>
    <property type="match status" value="1"/>
</dbReference>
<keyword evidence="2 10" id="KW-0963">Cytoplasm</keyword>
<feature type="binding site" evidence="10 12">
    <location>
        <begin position="367"/>
        <end position="371"/>
    </location>
    <ligand>
        <name>substrate</name>
    </ligand>
</feature>
<dbReference type="SMART" id="SM00849">
    <property type="entry name" value="Lactamase_B"/>
    <property type="match status" value="1"/>
</dbReference>
<evidence type="ECO:0000256" key="2">
    <source>
        <dbReference type="ARBA" id="ARBA00022490"/>
    </source>
</evidence>
<evidence type="ECO:0000256" key="3">
    <source>
        <dbReference type="ARBA" id="ARBA00022722"/>
    </source>
</evidence>
<dbReference type="GO" id="GO:0003723">
    <property type="term" value="F:RNA binding"/>
    <property type="evidence" value="ECO:0007669"/>
    <property type="project" value="UniProtKB-UniRule"/>
</dbReference>
<comment type="cofactor">
    <cofactor evidence="13">
        <name>Ca(2+)</name>
        <dbReference type="ChEBI" id="CHEBI:29108"/>
    </cofactor>
    <text evidence="13">Binds 1 Ca(2+) cation per subunit. Seen in 1 crystal structure, it is not clear if it is physiologically important.</text>
</comment>
<dbReference type="AlphaFoldDB" id="A0A953I817"/>
<evidence type="ECO:0000256" key="9">
    <source>
        <dbReference type="ARBA" id="ARBA00022884"/>
    </source>
</evidence>
<dbReference type="Pfam" id="PF22505">
    <property type="entry name" value="RNase_J_b_CASP"/>
    <property type="match status" value="1"/>
</dbReference>